<dbReference type="PROSITE" id="PS50102">
    <property type="entry name" value="RRM"/>
    <property type="match status" value="1"/>
</dbReference>
<sequence length="92" mass="10444">MSNKLYVGNMNYRTNEETLRSLFEAHGAVNAVTIIYDRQTGQSKGFGFVEMEAPEAAEAAIEALNEQEVEGRRLRVNVAQPREEGARRPRRF</sequence>
<reference evidence="4" key="1">
    <citation type="journal article" date="2013" name="Stand. Genomic Sci.">
        <title>Complete genome sequence of the halophilic bacterium Spirochaeta africana type strain (Z-7692(T)) from the alkaline Lake Magadi in the East African Rift.</title>
        <authorList>
            <person name="Liolos K."/>
            <person name="Abt B."/>
            <person name="Scheuner C."/>
            <person name="Teshima H."/>
            <person name="Held B."/>
            <person name="Lapidus A."/>
            <person name="Nolan M."/>
            <person name="Lucas S."/>
            <person name="Deshpande S."/>
            <person name="Cheng J.F."/>
            <person name="Tapia R."/>
            <person name="Goodwin L.A."/>
            <person name="Pitluck S."/>
            <person name="Pagani I."/>
            <person name="Ivanova N."/>
            <person name="Mavromatis K."/>
            <person name="Mikhailova N."/>
            <person name="Huntemann M."/>
            <person name="Pati A."/>
            <person name="Chen A."/>
            <person name="Palaniappan K."/>
            <person name="Land M."/>
            <person name="Rohde M."/>
            <person name="Tindall B.J."/>
            <person name="Detter J.C."/>
            <person name="Goker M."/>
            <person name="Bristow J."/>
            <person name="Eisen J.A."/>
            <person name="Markowitz V."/>
            <person name="Hugenholtz P."/>
            <person name="Woyke T."/>
            <person name="Klenk H.P."/>
            <person name="Kyrpides N.C."/>
        </authorList>
    </citation>
    <scope>NUCLEOTIDE SEQUENCE</scope>
    <source>
        <strain evidence="4">ATCC 700263 / DSM 8902 / Z-7692</strain>
    </source>
</reference>
<proteinExistence type="predicted"/>
<dbReference type="EMBL" id="CP003282">
    <property type="protein sequence ID" value="AFG36320.1"/>
    <property type="molecule type" value="Genomic_DNA"/>
</dbReference>
<dbReference type="InterPro" id="IPR012677">
    <property type="entry name" value="Nucleotide-bd_a/b_plait_sf"/>
</dbReference>
<dbReference type="PANTHER" id="PTHR48027">
    <property type="entry name" value="HETEROGENEOUS NUCLEAR RIBONUCLEOPROTEIN 87F-RELATED"/>
    <property type="match status" value="1"/>
</dbReference>
<dbReference type="eggNOG" id="COG0724">
    <property type="taxonomic scope" value="Bacteria"/>
</dbReference>
<evidence type="ECO:0000313" key="4">
    <source>
        <dbReference type="Proteomes" id="UP000007383"/>
    </source>
</evidence>
<organism evidence="3 4">
    <name type="scientific">Spirochaeta africana (strain ATCC 700263 / DSM 8902 / Z-7692)</name>
    <dbReference type="NCBI Taxonomy" id="889378"/>
    <lineage>
        <taxon>Bacteria</taxon>
        <taxon>Pseudomonadati</taxon>
        <taxon>Spirochaetota</taxon>
        <taxon>Spirochaetia</taxon>
        <taxon>Spirochaetales</taxon>
        <taxon>Spirochaetaceae</taxon>
        <taxon>Spirochaeta</taxon>
    </lineage>
</organism>
<evidence type="ECO:0000259" key="2">
    <source>
        <dbReference type="PROSITE" id="PS50102"/>
    </source>
</evidence>
<dbReference type="SUPFAM" id="SSF54928">
    <property type="entry name" value="RNA-binding domain, RBD"/>
    <property type="match status" value="1"/>
</dbReference>
<dbReference type="InterPro" id="IPR035979">
    <property type="entry name" value="RBD_domain_sf"/>
</dbReference>
<dbReference type="Gene3D" id="3.30.70.330">
    <property type="match status" value="1"/>
</dbReference>
<accession>H9UFM7</accession>
<dbReference type="RefSeq" id="WP_014454318.1">
    <property type="nucleotide sequence ID" value="NC_017098.1"/>
</dbReference>
<evidence type="ECO:0000313" key="3">
    <source>
        <dbReference type="EMBL" id="AFG36320.1"/>
    </source>
</evidence>
<protein>
    <submittedName>
        <fullName evidence="3">RRM domain-containing RNA-binding protein</fullName>
    </submittedName>
</protein>
<dbReference type="Proteomes" id="UP000007383">
    <property type="component" value="Chromosome"/>
</dbReference>
<name>H9UFM7_SPIAZ</name>
<dbReference type="HOGENOM" id="CLU_012062_28_8_12"/>
<evidence type="ECO:0000256" key="1">
    <source>
        <dbReference type="ARBA" id="ARBA00022884"/>
    </source>
</evidence>
<dbReference type="Pfam" id="PF00076">
    <property type="entry name" value="RRM_1"/>
    <property type="match status" value="1"/>
</dbReference>
<gene>
    <name evidence="3" type="ordered locus">Spiaf_0211</name>
</gene>
<dbReference type="PATRIC" id="fig|889378.3.peg.214"/>
<feature type="domain" description="RRM" evidence="2">
    <location>
        <begin position="3"/>
        <end position="81"/>
    </location>
</feature>
<dbReference type="GO" id="GO:0003723">
    <property type="term" value="F:RNA binding"/>
    <property type="evidence" value="ECO:0007669"/>
    <property type="project" value="UniProtKB-KW"/>
</dbReference>
<dbReference type="SMART" id="SM00360">
    <property type="entry name" value="RRM"/>
    <property type="match status" value="1"/>
</dbReference>
<dbReference type="OrthoDB" id="9798855at2"/>
<dbReference type="KEGG" id="sfc:Spiaf_0211"/>
<dbReference type="STRING" id="889378.Spiaf_0211"/>
<keyword evidence="1" id="KW-0694">RNA-binding</keyword>
<dbReference type="AlphaFoldDB" id="H9UFM7"/>
<keyword evidence="4" id="KW-1185">Reference proteome</keyword>
<dbReference type="InterPro" id="IPR052462">
    <property type="entry name" value="SLIRP/GR-RBP-like"/>
</dbReference>
<dbReference type="InterPro" id="IPR000504">
    <property type="entry name" value="RRM_dom"/>
</dbReference>